<keyword evidence="2" id="KW-0408">Iron</keyword>
<dbReference type="GO" id="GO:0046872">
    <property type="term" value="F:metal ion binding"/>
    <property type="evidence" value="ECO:0007669"/>
    <property type="project" value="UniProtKB-KW"/>
</dbReference>
<dbReference type="OrthoDB" id="9794178at2"/>
<dbReference type="Gene3D" id="3.30.2020.30">
    <property type="match status" value="1"/>
</dbReference>
<feature type="domain" description="Gamma-butyrobetaine hydroxylase-like N-terminal" evidence="3">
    <location>
        <begin position="7"/>
        <end position="90"/>
    </location>
</feature>
<sequence>MAAPKKIHLNRAEKELHIVFDDAEYTLSAEYLRVFSPSAEVRGHGASEPVLVSGKLNVGIESVETAGRYALKIVFDDGHDSGIYTWDYLRELGAQYENNWNAYLNRLQAAGKGRDPDESAIKIIG</sequence>
<evidence type="ECO:0000256" key="2">
    <source>
        <dbReference type="ARBA" id="ARBA00023004"/>
    </source>
</evidence>
<dbReference type="Proteomes" id="UP001209730">
    <property type="component" value="Unassembled WGS sequence"/>
</dbReference>
<gene>
    <name evidence="4" type="ORF">A3224_15660</name>
    <name evidence="5" type="ORF">OQJ68_07525</name>
</gene>
<dbReference type="InterPro" id="IPR038492">
    <property type="entry name" value="GBBH-like_N_sf"/>
</dbReference>
<accession>A0A143HQ29</accession>
<keyword evidence="6" id="KW-1185">Reference proteome</keyword>
<proteinExistence type="predicted"/>
<protein>
    <submittedName>
        <fullName evidence="4">1-(5-phosphoribosyl)-5-((5-phosphoribosylamino)methylideneamino)imidazole-4-carboxamide isomerase</fullName>
    </submittedName>
    <submittedName>
        <fullName evidence="5">DUF971 domain-containing protein</fullName>
    </submittedName>
</protein>
<evidence type="ECO:0000256" key="1">
    <source>
        <dbReference type="ARBA" id="ARBA00022723"/>
    </source>
</evidence>
<dbReference type="PANTHER" id="PTHR35303">
    <property type="entry name" value="OS02G0197800 PROTEIN"/>
    <property type="match status" value="1"/>
</dbReference>
<reference evidence="6" key="2">
    <citation type="submission" date="2016-03" db="EMBL/GenBank/DDBJ databases">
        <authorList>
            <person name="Lee Y.-S."/>
            <person name="Choi Y.-L."/>
        </authorList>
    </citation>
    <scope>NUCLEOTIDE SEQUENCE [LARGE SCALE GENOMIC DNA]</scope>
    <source>
        <strain evidence="6">DAU221</strain>
    </source>
</reference>
<dbReference type="EMBL" id="JAPHQB010000009">
    <property type="protein sequence ID" value="MCX2801631.1"/>
    <property type="molecule type" value="Genomic_DNA"/>
</dbReference>
<evidence type="ECO:0000259" key="3">
    <source>
        <dbReference type="Pfam" id="PF06155"/>
    </source>
</evidence>
<keyword evidence="1" id="KW-0479">Metal-binding</keyword>
<keyword evidence="4" id="KW-0413">Isomerase</keyword>
<evidence type="ECO:0000313" key="5">
    <source>
        <dbReference type="EMBL" id="MCX2801631.1"/>
    </source>
</evidence>
<dbReference type="RefSeq" id="WP_067156792.1">
    <property type="nucleotide sequence ID" value="NZ_CP014864.1"/>
</dbReference>
<evidence type="ECO:0000313" key="4">
    <source>
        <dbReference type="EMBL" id="AMX03833.1"/>
    </source>
</evidence>
<dbReference type="Proteomes" id="UP000076077">
    <property type="component" value="Chromosome"/>
</dbReference>
<dbReference type="PANTHER" id="PTHR35303:SF5">
    <property type="entry name" value="OS02G0197800 PROTEIN"/>
    <property type="match status" value="1"/>
</dbReference>
<dbReference type="Pfam" id="PF06155">
    <property type="entry name" value="GBBH-like_N"/>
    <property type="match status" value="1"/>
</dbReference>
<reference evidence="5" key="3">
    <citation type="submission" date="2022-11" db="EMBL/GenBank/DDBJ databases">
        <title>Chitin-degrading and fungicidal potential of chitinolytic bacterial strains from marine environment of the Pacific Ocean regions.</title>
        <authorList>
            <person name="Pentekhina I."/>
            <person name="Nedashkovskaya O."/>
            <person name="Seitkalieva A."/>
            <person name="Podvolotskaya A."/>
            <person name="Tekutyeva L."/>
            <person name="Balabanova L."/>
        </authorList>
    </citation>
    <scope>NUCLEOTIDE SEQUENCE</scope>
    <source>
        <strain evidence="5">KMM 6838</strain>
    </source>
</reference>
<name>A0A143HQ29_MICTH</name>
<evidence type="ECO:0000313" key="6">
    <source>
        <dbReference type="Proteomes" id="UP000076077"/>
    </source>
</evidence>
<organism evidence="4 6">
    <name type="scientific">Microbulbifer thermotolerans</name>
    <dbReference type="NCBI Taxonomy" id="252514"/>
    <lineage>
        <taxon>Bacteria</taxon>
        <taxon>Pseudomonadati</taxon>
        <taxon>Pseudomonadota</taxon>
        <taxon>Gammaproteobacteria</taxon>
        <taxon>Cellvibrionales</taxon>
        <taxon>Microbulbiferaceae</taxon>
        <taxon>Microbulbifer</taxon>
    </lineage>
</organism>
<dbReference type="STRING" id="252514.A3224_15660"/>
<dbReference type="AlphaFoldDB" id="A0A143HQ29"/>
<dbReference type="KEGG" id="mthd:A3224_15660"/>
<dbReference type="GeneID" id="76609465"/>
<reference evidence="4" key="1">
    <citation type="submission" date="2016-03" db="EMBL/GenBank/DDBJ databases">
        <authorList>
            <person name="Ploux O."/>
        </authorList>
    </citation>
    <scope>NUCLEOTIDE SEQUENCE [LARGE SCALE GENOMIC DNA]</scope>
    <source>
        <strain evidence="4">DAU221</strain>
    </source>
</reference>
<dbReference type="InterPro" id="IPR010376">
    <property type="entry name" value="GBBH-like_N"/>
</dbReference>
<dbReference type="GO" id="GO:0016853">
    <property type="term" value="F:isomerase activity"/>
    <property type="evidence" value="ECO:0007669"/>
    <property type="project" value="UniProtKB-KW"/>
</dbReference>
<dbReference type="EMBL" id="CP014864">
    <property type="protein sequence ID" value="AMX03833.1"/>
    <property type="molecule type" value="Genomic_DNA"/>
</dbReference>